<dbReference type="AlphaFoldDB" id="M2R2C8"/>
<dbReference type="SUPFAM" id="SSF53474">
    <property type="entry name" value="alpha/beta-Hydrolases"/>
    <property type="match status" value="1"/>
</dbReference>
<evidence type="ECO:0000256" key="2">
    <source>
        <dbReference type="ARBA" id="ARBA00004240"/>
    </source>
</evidence>
<keyword evidence="7" id="KW-0472">Membrane</keyword>
<dbReference type="Pfam" id="PF05057">
    <property type="entry name" value="DUF676"/>
    <property type="match status" value="1"/>
</dbReference>
<feature type="domain" description="DUF676" evidence="8">
    <location>
        <begin position="158"/>
        <end position="235"/>
    </location>
</feature>
<dbReference type="EMBL" id="KB445808">
    <property type="protein sequence ID" value="EMD33041.1"/>
    <property type="molecule type" value="Genomic_DNA"/>
</dbReference>
<dbReference type="InterPro" id="IPR052374">
    <property type="entry name" value="SERAC1"/>
</dbReference>
<keyword evidence="6" id="KW-0496">Mitochondrion</keyword>
<dbReference type="GO" id="GO:0016020">
    <property type="term" value="C:membrane"/>
    <property type="evidence" value="ECO:0007669"/>
    <property type="project" value="UniProtKB-SubCell"/>
</dbReference>
<evidence type="ECO:0000256" key="4">
    <source>
        <dbReference type="ARBA" id="ARBA00007920"/>
    </source>
</evidence>
<evidence type="ECO:0000256" key="7">
    <source>
        <dbReference type="ARBA" id="ARBA00023136"/>
    </source>
</evidence>
<evidence type="ECO:0000256" key="5">
    <source>
        <dbReference type="ARBA" id="ARBA00022824"/>
    </source>
</evidence>
<gene>
    <name evidence="9" type="ORF">CERSUDRAFT_118443</name>
</gene>
<accession>M2R2C8</accession>
<evidence type="ECO:0000256" key="1">
    <source>
        <dbReference type="ARBA" id="ARBA00004173"/>
    </source>
</evidence>
<dbReference type="InterPro" id="IPR029058">
    <property type="entry name" value="AB_hydrolase_fold"/>
</dbReference>
<evidence type="ECO:0000256" key="6">
    <source>
        <dbReference type="ARBA" id="ARBA00023128"/>
    </source>
</evidence>
<reference evidence="9 10" key="1">
    <citation type="journal article" date="2012" name="Proc. Natl. Acad. Sci. U.S.A.">
        <title>Comparative genomics of Ceriporiopsis subvermispora and Phanerochaete chrysosporium provide insight into selective ligninolysis.</title>
        <authorList>
            <person name="Fernandez-Fueyo E."/>
            <person name="Ruiz-Duenas F.J."/>
            <person name="Ferreira P."/>
            <person name="Floudas D."/>
            <person name="Hibbett D.S."/>
            <person name="Canessa P."/>
            <person name="Larrondo L.F."/>
            <person name="James T.Y."/>
            <person name="Seelenfreund D."/>
            <person name="Lobos S."/>
            <person name="Polanco R."/>
            <person name="Tello M."/>
            <person name="Honda Y."/>
            <person name="Watanabe T."/>
            <person name="Watanabe T."/>
            <person name="Ryu J.S."/>
            <person name="Kubicek C.P."/>
            <person name="Schmoll M."/>
            <person name="Gaskell J."/>
            <person name="Hammel K.E."/>
            <person name="St John F.J."/>
            <person name="Vanden Wymelenberg A."/>
            <person name="Sabat G."/>
            <person name="Splinter BonDurant S."/>
            <person name="Syed K."/>
            <person name="Yadav J.S."/>
            <person name="Doddapaneni H."/>
            <person name="Subramanian V."/>
            <person name="Lavin J.L."/>
            <person name="Oguiza J.A."/>
            <person name="Perez G."/>
            <person name="Pisabarro A.G."/>
            <person name="Ramirez L."/>
            <person name="Santoyo F."/>
            <person name="Master E."/>
            <person name="Coutinho P.M."/>
            <person name="Henrissat B."/>
            <person name="Lombard V."/>
            <person name="Magnuson J.K."/>
            <person name="Kuees U."/>
            <person name="Hori C."/>
            <person name="Igarashi K."/>
            <person name="Samejima M."/>
            <person name="Held B.W."/>
            <person name="Barry K.W."/>
            <person name="LaButti K.M."/>
            <person name="Lapidus A."/>
            <person name="Lindquist E.A."/>
            <person name="Lucas S.M."/>
            <person name="Riley R."/>
            <person name="Salamov A.A."/>
            <person name="Hoffmeister D."/>
            <person name="Schwenk D."/>
            <person name="Hadar Y."/>
            <person name="Yarden O."/>
            <person name="de Vries R.P."/>
            <person name="Wiebenga A."/>
            <person name="Stenlid J."/>
            <person name="Eastwood D."/>
            <person name="Grigoriev I.V."/>
            <person name="Berka R.M."/>
            <person name="Blanchette R.A."/>
            <person name="Kersten P."/>
            <person name="Martinez A.T."/>
            <person name="Vicuna R."/>
            <person name="Cullen D."/>
        </authorList>
    </citation>
    <scope>NUCLEOTIDE SEQUENCE [LARGE SCALE GENOMIC DNA]</scope>
    <source>
        <strain evidence="9 10">B</strain>
    </source>
</reference>
<protein>
    <recommendedName>
        <fullName evidence="8">DUF676 domain-containing protein</fullName>
    </recommendedName>
</protein>
<keyword evidence="5" id="KW-0256">Endoplasmic reticulum</keyword>
<comment type="similarity">
    <text evidence="4">Belongs to the putative lipase ROG1 family.</text>
</comment>
<dbReference type="Proteomes" id="UP000016930">
    <property type="component" value="Unassembled WGS sequence"/>
</dbReference>
<dbReference type="PANTHER" id="PTHR48182">
    <property type="entry name" value="PROTEIN SERAC1"/>
    <property type="match status" value="1"/>
</dbReference>
<name>M2R2C8_CERS8</name>
<dbReference type="GO" id="GO:0005739">
    <property type="term" value="C:mitochondrion"/>
    <property type="evidence" value="ECO:0007669"/>
    <property type="project" value="UniProtKB-SubCell"/>
</dbReference>
<evidence type="ECO:0000256" key="3">
    <source>
        <dbReference type="ARBA" id="ARBA00004370"/>
    </source>
</evidence>
<dbReference type="GO" id="GO:0005783">
    <property type="term" value="C:endoplasmic reticulum"/>
    <property type="evidence" value="ECO:0007669"/>
    <property type="project" value="UniProtKB-SubCell"/>
</dbReference>
<dbReference type="InterPro" id="IPR007751">
    <property type="entry name" value="DUF676_lipase-like"/>
</dbReference>
<dbReference type="Gene3D" id="3.40.50.1820">
    <property type="entry name" value="alpha/beta hydrolase"/>
    <property type="match status" value="1"/>
</dbReference>
<keyword evidence="10" id="KW-1185">Reference proteome</keyword>
<comment type="subcellular location">
    <subcellularLocation>
        <location evidence="2">Endoplasmic reticulum</location>
    </subcellularLocation>
    <subcellularLocation>
        <location evidence="3">Membrane</location>
    </subcellularLocation>
    <subcellularLocation>
        <location evidence="1">Mitochondrion</location>
    </subcellularLocation>
</comment>
<dbReference type="OrthoDB" id="2741691at2759"/>
<dbReference type="HOGENOM" id="CLU_000288_182_5_1"/>
<evidence type="ECO:0000259" key="8">
    <source>
        <dbReference type="Pfam" id="PF05057"/>
    </source>
</evidence>
<proteinExistence type="inferred from homology"/>
<organism evidence="9 10">
    <name type="scientific">Ceriporiopsis subvermispora (strain B)</name>
    <name type="common">White-rot fungus</name>
    <name type="synonym">Gelatoporia subvermispora</name>
    <dbReference type="NCBI Taxonomy" id="914234"/>
    <lineage>
        <taxon>Eukaryota</taxon>
        <taxon>Fungi</taxon>
        <taxon>Dikarya</taxon>
        <taxon>Basidiomycota</taxon>
        <taxon>Agaricomycotina</taxon>
        <taxon>Agaricomycetes</taxon>
        <taxon>Polyporales</taxon>
        <taxon>Gelatoporiaceae</taxon>
        <taxon>Gelatoporia</taxon>
    </lineage>
</organism>
<sequence length="466" mass="52215">MSLCTARITNLDPSTTEADLLDLLQQRQLPVSSGQSRVSLATSISGEKVATVTFRDEKTLDAAMKLAPQDRQLRDRFIGFDTKFDGFTTLSDGDEIDIVALHGLNGHAFKSWQYAHQSDCFMWLRDVLPEHFPSARILTYGYNAAVVSDVSAARLRNFAETFLENLKRERDSDTYRSNPLIIMMHSLGGLVIKQALIVARQNSGKRYEDVLDSLRCMIFFGTPHQGVPGATRTRIAGNLLRAVGIEARTDLIRELEPTSTALFDLTEDFRHAIEDLGTIIYTFFEEKRTRTRGGLLGRDALVVPEKSAILGVTRERKASINADHINICKFSGPGDNAYGAVRKVIREAIQEFTPTVTTRDADAQPPPPEGLKYINLKDPNTLSRDDSGYPVLVWGPYTYWALSHDDNRYGMTILAYDGRGRLVQRWEKIGARYIVSISLDRGTVKFIGQAELSIKFTLNEIRIGNF</sequence>
<evidence type="ECO:0000313" key="10">
    <source>
        <dbReference type="Proteomes" id="UP000016930"/>
    </source>
</evidence>
<dbReference type="PANTHER" id="PTHR48182:SF2">
    <property type="entry name" value="PROTEIN SERAC1"/>
    <property type="match status" value="1"/>
</dbReference>
<evidence type="ECO:0000313" key="9">
    <source>
        <dbReference type="EMBL" id="EMD33041.1"/>
    </source>
</evidence>